<feature type="chain" id="PRO_5043946773" evidence="1">
    <location>
        <begin position="25"/>
        <end position="110"/>
    </location>
</feature>
<protein>
    <submittedName>
        <fullName evidence="2">Uncharacterized protein</fullName>
    </submittedName>
</protein>
<evidence type="ECO:0000313" key="3">
    <source>
        <dbReference type="Proteomes" id="UP000744980"/>
    </source>
</evidence>
<feature type="signal peptide" evidence="1">
    <location>
        <begin position="1"/>
        <end position="24"/>
    </location>
</feature>
<accession>A0AAW4FWH0</accession>
<organism evidence="2 3">
    <name type="scientific">Ensifer canadensis</name>
    <dbReference type="NCBI Taxonomy" id="555315"/>
    <lineage>
        <taxon>Bacteria</taxon>
        <taxon>Pseudomonadati</taxon>
        <taxon>Pseudomonadota</taxon>
        <taxon>Alphaproteobacteria</taxon>
        <taxon>Hyphomicrobiales</taxon>
        <taxon>Rhizobiaceae</taxon>
        <taxon>Sinorhizobium/Ensifer group</taxon>
        <taxon>Ensifer</taxon>
    </lineage>
</organism>
<gene>
    <name evidence="2" type="ORF">GFB56_33685</name>
</gene>
<evidence type="ECO:0000313" key="2">
    <source>
        <dbReference type="EMBL" id="MBM3095671.1"/>
    </source>
</evidence>
<dbReference type="AlphaFoldDB" id="A0AAW4FWH0"/>
<dbReference type="EMBL" id="WXFA01000051">
    <property type="protein sequence ID" value="MBM3095671.1"/>
    <property type="molecule type" value="Genomic_DNA"/>
</dbReference>
<comment type="caution">
    <text evidence="2">The sequence shown here is derived from an EMBL/GenBank/DDBJ whole genome shotgun (WGS) entry which is preliminary data.</text>
</comment>
<dbReference type="Proteomes" id="UP000744980">
    <property type="component" value="Unassembled WGS sequence"/>
</dbReference>
<keyword evidence="1" id="KW-0732">Signal</keyword>
<keyword evidence="3" id="KW-1185">Reference proteome</keyword>
<name>A0AAW4FWH0_9HYPH</name>
<dbReference type="RefSeq" id="WP_156585642.1">
    <property type="nucleotide sequence ID" value="NZ_CP083371.1"/>
</dbReference>
<reference evidence="2 3" key="1">
    <citation type="submission" date="2020-01" db="EMBL/GenBank/DDBJ databases">
        <title>Draft genome assembly of Ensifer adhaerens T173.</title>
        <authorList>
            <person name="Craig J.E."/>
            <person name="Stinchcombe J.R."/>
        </authorList>
    </citation>
    <scope>NUCLEOTIDE SEQUENCE [LARGE SCALE GENOMIC DNA]</scope>
    <source>
        <strain evidence="2 3">T173</strain>
    </source>
</reference>
<sequence length="110" mass="11252">MSQKRIFGLSTVATLLLGAGVALYAEPGVAVSNPTQAGSTTGRISDPAPQRFEVAQAQTGGGSTLPGGASSLNEIRASPKNNIVSTTCGVELSLQRLCSAGGTRYEQRSR</sequence>
<evidence type="ECO:0000256" key="1">
    <source>
        <dbReference type="SAM" id="SignalP"/>
    </source>
</evidence>
<proteinExistence type="predicted"/>